<reference evidence="2" key="2">
    <citation type="submission" date="2023-01" db="EMBL/GenBank/DDBJ databases">
        <title>Draft genome sequence of Paraferrimonas sedimenticola strain NBRC 101628.</title>
        <authorList>
            <person name="Sun Q."/>
            <person name="Mori K."/>
        </authorList>
    </citation>
    <scope>NUCLEOTIDE SEQUENCE</scope>
    <source>
        <strain evidence="2">NBRC 101628</strain>
    </source>
</reference>
<dbReference type="AlphaFoldDB" id="A0AA37W2S5"/>
<dbReference type="Proteomes" id="UP001161422">
    <property type="component" value="Unassembled WGS sequence"/>
</dbReference>
<accession>A0AA37W2S5</accession>
<proteinExistence type="predicted"/>
<evidence type="ECO:0000313" key="3">
    <source>
        <dbReference type="Proteomes" id="UP001161422"/>
    </source>
</evidence>
<dbReference type="Gene3D" id="2.40.10.220">
    <property type="entry name" value="predicted glycosyltransferase like domains"/>
    <property type="match status" value="1"/>
</dbReference>
<dbReference type="RefSeq" id="WP_095507198.1">
    <property type="nucleotide sequence ID" value="NZ_BSNC01000016.1"/>
</dbReference>
<protein>
    <submittedName>
        <fullName evidence="2">Pilus assembly protein PilZ</fullName>
    </submittedName>
</protein>
<dbReference type="Pfam" id="PF07238">
    <property type="entry name" value="PilZ"/>
    <property type="match status" value="1"/>
</dbReference>
<sequence length="108" mass="11900">MAELLANFETVEHLYRAYMPFISPAGLFITTRESYQMEQKVSIAYRLPGSATTHEFQGTVCWINPLGAQGGRPQGIGVRIDSDVELHKSQIENLLAAKLSSGELTSTI</sequence>
<dbReference type="EMBL" id="BSNC01000016">
    <property type="protein sequence ID" value="GLP98083.1"/>
    <property type="molecule type" value="Genomic_DNA"/>
</dbReference>
<reference evidence="2" key="1">
    <citation type="journal article" date="2014" name="Int. J. Syst. Evol. Microbiol.">
        <title>Complete genome sequence of Corynebacterium casei LMG S-19264T (=DSM 44701T), isolated from a smear-ripened cheese.</title>
        <authorList>
            <consortium name="US DOE Joint Genome Institute (JGI-PGF)"/>
            <person name="Walter F."/>
            <person name="Albersmeier A."/>
            <person name="Kalinowski J."/>
            <person name="Ruckert C."/>
        </authorList>
    </citation>
    <scope>NUCLEOTIDE SEQUENCE</scope>
    <source>
        <strain evidence="2">NBRC 101628</strain>
    </source>
</reference>
<organism evidence="2 3">
    <name type="scientific">Paraferrimonas sedimenticola</name>
    <dbReference type="NCBI Taxonomy" id="375674"/>
    <lineage>
        <taxon>Bacteria</taxon>
        <taxon>Pseudomonadati</taxon>
        <taxon>Pseudomonadota</taxon>
        <taxon>Gammaproteobacteria</taxon>
        <taxon>Alteromonadales</taxon>
        <taxon>Ferrimonadaceae</taxon>
        <taxon>Paraferrimonas</taxon>
    </lineage>
</organism>
<evidence type="ECO:0000313" key="2">
    <source>
        <dbReference type="EMBL" id="GLP98083.1"/>
    </source>
</evidence>
<dbReference type="GO" id="GO:0035438">
    <property type="term" value="F:cyclic-di-GMP binding"/>
    <property type="evidence" value="ECO:0007669"/>
    <property type="project" value="InterPro"/>
</dbReference>
<feature type="domain" description="PilZ" evidence="1">
    <location>
        <begin position="12"/>
        <end position="96"/>
    </location>
</feature>
<dbReference type="InterPro" id="IPR009875">
    <property type="entry name" value="PilZ_domain"/>
</dbReference>
<gene>
    <name evidence="2" type="ORF">GCM10007895_33900</name>
</gene>
<comment type="caution">
    <text evidence="2">The sequence shown here is derived from an EMBL/GenBank/DDBJ whole genome shotgun (WGS) entry which is preliminary data.</text>
</comment>
<keyword evidence="3" id="KW-1185">Reference proteome</keyword>
<evidence type="ECO:0000259" key="1">
    <source>
        <dbReference type="Pfam" id="PF07238"/>
    </source>
</evidence>
<name>A0AA37W2S5_9GAMM</name>